<evidence type="ECO:0000313" key="2">
    <source>
        <dbReference type="Proteomes" id="UP001497700"/>
    </source>
</evidence>
<reference evidence="1 2" key="1">
    <citation type="journal article" date="2022" name="New Phytol.">
        <title>Ecological generalism drives hyperdiversity of secondary metabolite gene clusters in xylarialean endophytes.</title>
        <authorList>
            <person name="Franco M.E.E."/>
            <person name="Wisecaver J.H."/>
            <person name="Arnold A.E."/>
            <person name="Ju Y.M."/>
            <person name="Slot J.C."/>
            <person name="Ahrendt S."/>
            <person name="Moore L.P."/>
            <person name="Eastman K.E."/>
            <person name="Scott K."/>
            <person name="Konkel Z."/>
            <person name="Mondo S.J."/>
            <person name="Kuo A."/>
            <person name="Hayes R.D."/>
            <person name="Haridas S."/>
            <person name="Andreopoulos B."/>
            <person name="Riley R."/>
            <person name="LaButti K."/>
            <person name="Pangilinan J."/>
            <person name="Lipzen A."/>
            <person name="Amirebrahimi M."/>
            <person name="Yan J."/>
            <person name="Adam C."/>
            <person name="Keymanesh K."/>
            <person name="Ng V."/>
            <person name="Louie K."/>
            <person name="Northen T."/>
            <person name="Drula E."/>
            <person name="Henrissat B."/>
            <person name="Hsieh H.M."/>
            <person name="Youens-Clark K."/>
            <person name="Lutzoni F."/>
            <person name="Miadlikowska J."/>
            <person name="Eastwood D.C."/>
            <person name="Hamelin R.C."/>
            <person name="Grigoriev I.V."/>
            <person name="U'Ren J.M."/>
        </authorList>
    </citation>
    <scope>NUCLEOTIDE SEQUENCE [LARGE SCALE GENOMIC DNA]</scope>
    <source>
        <strain evidence="1 2">CBS 119005</strain>
    </source>
</reference>
<organism evidence="1 2">
    <name type="scientific">Hypoxylon rubiginosum</name>
    <dbReference type="NCBI Taxonomy" id="110542"/>
    <lineage>
        <taxon>Eukaryota</taxon>
        <taxon>Fungi</taxon>
        <taxon>Dikarya</taxon>
        <taxon>Ascomycota</taxon>
        <taxon>Pezizomycotina</taxon>
        <taxon>Sordariomycetes</taxon>
        <taxon>Xylariomycetidae</taxon>
        <taxon>Xylariales</taxon>
        <taxon>Hypoxylaceae</taxon>
        <taxon>Hypoxylon</taxon>
    </lineage>
</organism>
<protein>
    <submittedName>
        <fullName evidence="1">Polyketide synthase</fullName>
    </submittedName>
</protein>
<sequence>MTNLPSKQTAIVAFNDGSLGVSHDVDIPTLEDDMILVKNAVVALNPIDTKMVGKLATPGAIAGMDFAGEVVAVGPKVRTAVPIKRGDRVCGAVPGMHSITPTVGAFAEYVGATDLVTMKIPDHMSLEEGASLGSGVGTIGLALFKSLDVPGSPKSPAINPVDVLVYGGSTATGTLAIQLLKLSGLNPIATCSPDNFELVKSYGASAVFDYHLETCTNDIKEHTRNSLKFVLDCISEPETMQFCYKCLGRAGGKYTALEPFPEFLHNRPKTVTPDWVLGPTLLGKTLSWPAPFGREGDEEYRKFGFEWFATAQELLDNGKLKTHPLRHVGNSLDDVLGGLQILKKKQVLTFTFTFEMATNRNEPIAIIGMGCRFPGESSSPSKLWELLENPRDVAQEIPPSRFNIDRFYHKDGSHHGTTNIRQAYLLSEDIRQFDSKFFSVPPGEAEVIDPQQRLLLEVVYEAVESAGHTLNGLYGSNTGVFVGLMSQDYFALQGQDVNAVPTYAASGTAASNASSRLSYFFNWHGPSMTIDTACSSSMVGVNEAVQSLRNGTSRVAVACGTNLLLSAFTFITLSKLSMLSPTSRCRMWDAGADGYARGEGVACVVMKTLSQAIQDGDNIACVIREVGVNHDGRTKGLTMPSATAQAALIKETYRRAGLDPTKEVDRCQYFEAHGTGTKAGDPQEAEALSKAFFPESDAAEGKILVGSIKTVVGHTEGCAGLAGLIKTCLALQNSTVPPNLLFNRLNPDLNPFTKHLRVPTESLPWPKVPEGAPRRASVNSFGFGGTNAHCILESYTPSPELPAAITEADAPVTCCIPTVFSAASDASLVALLKSTLEFLDKNPSVEMSDLAYTLSTKRSALQRRLPLYAASVEDLRQNIQTTIESVAAKDSSALSVQAHPQAPSVLGVFTGQGAQWLEMGSQLISSIPLARKSLAVLDASLASLPTFHRPGWTLLEALTNKETPIGEAALSQPLCTAVQVVLVDLLHASGFKFRAVVGHSSGEIAAAYAAGFLTARDAIRIAFYRGFYAKLASGPSGEKGAMMAVGTSFDDANELCQLDEFAGRICVAAHNSPTSVTLSGDIDAIEQAQNVLEEEDKFARILKVDTAYHSVHMQRCSKAYLLALNECRIQISQPSADAPQWFSSVHRGKVMDTLESLDGQYWVDNMVHPVLFSPAVQACVTSVAPAINSALEVGPHPALQGPAKDSILAAVDRDIPYSGTLKRGASDMDEFAGALGFLWSYFGPAAADLGAFQKACYPSKRPARVHDLPTYPWNHDRAFWAESRLSKVFNTAPGRFHDLLGLQTADGTAEEWRWRNVLKINELKWLSGHSLQGQVVFPATAYICLAMEAAMQLAQGKPVQSIDLFDLEIRKAIAVHEGSGTELLVSMTKVSPTDTDTKVVTADFAAFSTISKESGQLALNCCGHVRVILGEDPTSRFSPRKPPVANTTEVDIDRFYQILRDDLGFGYEGPFRGLTSIARKSGFSTGTIRCDRFEDDETTLLFHPGMLDSALQGLNAAHSAPGDGRLWSIVAPTYCRRITVVPDLCGKNMTDEVGIDCTITDPRDVFVKGDVEVYSANFEKRIIEVEGVMFSPFAAATPEDDRHLFQESFLTVDQPDAYLIFGDRRATPEEARKALDAERAAFYYLKNLHLSVTPEEREALPPYRQALIGNAERLYHIVNEGKHPFASQSWVNDTKEDIFEMMESYGPQDADFNLTKAVGEHILLPEVLNGDTSILQYMTKNNQLERYYTDAIGFELLNFLIAGVVEQLCMKFPRMKFLEVGAGTGGATKAILDRVGHAFGSYTYTDISSAFFEHAAERFQSQVHKMLFKTLDITTDPTKQGYEPHSYDIVIASNVLHATESLKSALEHTRKLLKPGGFLVMVEIIRNDVMRHGLVMGGLPGWWVGENDGRHHGPSITLEEWDAVLKDTGFGGIETNSPMPDPVGVPGSIIVAKAQTDEVVRLSKPLSLEPGAQTTSLVVLGGKSVPSLRDQLSDKLRPQFADVIYLEDLRNLPKLPEDFHVLSFTELDENLFEGIEESVFENFKTLLPVAGSVLWVVKGSRSSNPHAGTTLGLFRTLFYEVPGTLLQLLDIDQPLDTVDSTIVAETMLRLRIQADMARRGETSKVLFEFEPELVLQDGRLQAPRVRPHEGQNDRYNSSKRSITRNVDVQEAPLTLDWIDDAYMLREQHEIESSSSDNLVTVQVSCSFLSSVKTPAGYVFVSLGKDVKTGQKTLCFSSRNSSFVKVAKPWTVPVSEDEIDGYFMSFALADLTVQQVLQILPPRGTVVAYEPNPVVSSLLSQELSKMGRKVVFITSNPEMAGRNWVYIHPNSSKRAIDALIPTDATLYIDAGDDSASESLGSKITASLSRVCEKITLSSLTAREASILPDQAPESITKLLHRVASFASLVLSGAIVPEGAPLNVLPLKRVVSPLATPNSNSLIYWQEDKDVPVSIEPIYQRQDLFRPDRTYWLAGLGGDVGRSLADFMIAHNAKHVVLSSRNPKSRGSTIAYFAGDVTDFESVKKTYDEINKTMPPIAGVANGAMVLRDSSLMTMTFDDFQTVLRPKIQGTINLDNLFRSTGELLDWFIGFSSIAGTVGNPGQSAYTAGNCFIKALVGQRRSHGLAGSSIDISRLVGLGYIERESRGRLTQEHQERLTTRSGTIAMSENDLLQLFAEAVVSGRPDSGLSPELITGLAPITVEESKDAYWKTNARLGLLIREVGHGASLGGDKGNAVPVKQLLEAAKNMQDAVKVLFATFRAKLQALKFLPDSDSLYDETPLVDMGVDSLVAVEMRSWFLKELGVDVPVMKILGGASIANLVDDVLHKLPIELLTRLDPDQKTAENGDVDVAVNGHANGEHEDAPNGVNGVNGNAEIQANGHVNGHTNGLTNGHANGTSNGVVNGASNGKTNGIAHGEADGVINGTANGVTNGAILSEANGVANGITNGTANGAAGGKSNGIVNGSATEKADALVNVSAVEMDAYLNVLGDAVTITNVR</sequence>
<evidence type="ECO:0000313" key="1">
    <source>
        <dbReference type="EMBL" id="KAI4865036.1"/>
    </source>
</evidence>
<keyword evidence="2" id="KW-1185">Reference proteome</keyword>
<gene>
    <name evidence="1" type="ORF">F4820DRAFT_458434</name>
</gene>
<comment type="caution">
    <text evidence="1">The sequence shown here is derived from an EMBL/GenBank/DDBJ whole genome shotgun (WGS) entry which is preliminary data.</text>
</comment>
<accession>A0ACB9Z0K9</accession>
<dbReference type="EMBL" id="MU393477">
    <property type="protein sequence ID" value="KAI4865036.1"/>
    <property type="molecule type" value="Genomic_DNA"/>
</dbReference>
<proteinExistence type="predicted"/>
<name>A0ACB9Z0K9_9PEZI</name>
<dbReference type="Proteomes" id="UP001497700">
    <property type="component" value="Unassembled WGS sequence"/>
</dbReference>